<protein>
    <recommendedName>
        <fullName evidence="4">Peptidase inhibitor family I36</fullName>
    </recommendedName>
</protein>
<accession>A0A4R4QF47</accession>
<comment type="caution">
    <text evidence="2">The sequence shown here is derived from an EMBL/GenBank/DDBJ whole genome shotgun (WGS) entry which is preliminary data.</text>
</comment>
<organism evidence="2 3">
    <name type="scientific">Kribbella albertanoniae</name>
    <dbReference type="NCBI Taxonomy" id="1266829"/>
    <lineage>
        <taxon>Bacteria</taxon>
        <taxon>Bacillati</taxon>
        <taxon>Actinomycetota</taxon>
        <taxon>Actinomycetes</taxon>
        <taxon>Propionibacteriales</taxon>
        <taxon>Kribbellaceae</taxon>
        <taxon>Kribbella</taxon>
    </lineage>
</organism>
<dbReference type="OrthoDB" id="5195323at2"/>
<dbReference type="Proteomes" id="UP000295075">
    <property type="component" value="Unassembled WGS sequence"/>
</dbReference>
<name>A0A4R4QF47_9ACTN</name>
<keyword evidence="3" id="KW-1185">Reference proteome</keyword>
<reference evidence="2 3" key="1">
    <citation type="submission" date="2019-03" db="EMBL/GenBank/DDBJ databases">
        <title>Draft genome sequences of novel Actinobacteria.</title>
        <authorList>
            <person name="Sahin N."/>
            <person name="Ay H."/>
            <person name="Saygin H."/>
        </authorList>
    </citation>
    <scope>NUCLEOTIDE SEQUENCE [LARGE SCALE GENOMIC DNA]</scope>
    <source>
        <strain evidence="2 3">JCM 30547</strain>
    </source>
</reference>
<dbReference type="AlphaFoldDB" id="A0A4R4QF47"/>
<sequence length="148" mass="16494">MRFMKKAVAAGAILVAAMGGAVVSPTSASAAVTAPPPDGHLYAWLDINAGEYYHCRWVGNDDNWTNCTDWDGVARNMHDRASSVQNRGYTKEVNLYNDAGQRGAWRCLSRGEFWPDLRNVRFNRGSSETGYNYPMENRISSHLWVSSC</sequence>
<feature type="chain" id="PRO_5021015742" description="Peptidase inhibitor family I36" evidence="1">
    <location>
        <begin position="31"/>
        <end position="148"/>
    </location>
</feature>
<proteinExistence type="predicted"/>
<dbReference type="Pfam" id="PF03995">
    <property type="entry name" value="Inhibitor_I36"/>
    <property type="match status" value="1"/>
</dbReference>
<evidence type="ECO:0000313" key="2">
    <source>
        <dbReference type="EMBL" id="TDC34148.1"/>
    </source>
</evidence>
<keyword evidence="1" id="KW-0732">Signal</keyword>
<feature type="signal peptide" evidence="1">
    <location>
        <begin position="1"/>
        <end position="30"/>
    </location>
</feature>
<evidence type="ECO:0008006" key="4">
    <source>
        <dbReference type="Google" id="ProtNLM"/>
    </source>
</evidence>
<evidence type="ECO:0000313" key="3">
    <source>
        <dbReference type="Proteomes" id="UP000295075"/>
    </source>
</evidence>
<dbReference type="EMBL" id="SMKA01000009">
    <property type="protein sequence ID" value="TDC34148.1"/>
    <property type="molecule type" value="Genomic_DNA"/>
</dbReference>
<dbReference type="RefSeq" id="WP_132402165.1">
    <property type="nucleotide sequence ID" value="NZ_SMKA01000009.1"/>
</dbReference>
<dbReference type="Gene3D" id="2.60.20.10">
    <property type="entry name" value="Crystallins"/>
    <property type="match status" value="1"/>
</dbReference>
<gene>
    <name evidence="2" type="ORF">E1261_04295</name>
</gene>
<evidence type="ECO:0000256" key="1">
    <source>
        <dbReference type="SAM" id="SignalP"/>
    </source>
</evidence>